<keyword evidence="2" id="KW-1185">Reference proteome</keyword>
<dbReference type="EMBL" id="AHON02000067">
    <property type="protein sequence ID" value="EKO32508.1"/>
    <property type="molecule type" value="Genomic_DNA"/>
</dbReference>
<gene>
    <name evidence="1" type="ORF">LEP1GSC179_2269</name>
</gene>
<protein>
    <submittedName>
        <fullName evidence="1">Uncharacterized protein</fullName>
    </submittedName>
</protein>
<sequence>MQARTLEKHSIQRRHSALAYMSPSSFERKIPHNYVRLFGGTPIFKF</sequence>
<accession>A0A0E2BAZ0</accession>
<proteinExistence type="predicted"/>
<comment type="caution">
    <text evidence="1">The sequence shown here is derived from an EMBL/GenBank/DDBJ whole genome shotgun (WGS) entry which is preliminary data.</text>
</comment>
<dbReference type="AlphaFoldDB" id="A0A0E2BAZ0"/>
<dbReference type="Proteomes" id="UP000006329">
    <property type="component" value="Unassembled WGS sequence"/>
</dbReference>
<evidence type="ECO:0000313" key="2">
    <source>
        <dbReference type="Proteomes" id="UP000006329"/>
    </source>
</evidence>
<organism evidence="1 2">
    <name type="scientific">Leptospira santarosai str. MOR084</name>
    <dbReference type="NCBI Taxonomy" id="1049984"/>
    <lineage>
        <taxon>Bacteria</taxon>
        <taxon>Pseudomonadati</taxon>
        <taxon>Spirochaetota</taxon>
        <taxon>Spirochaetia</taxon>
        <taxon>Leptospirales</taxon>
        <taxon>Leptospiraceae</taxon>
        <taxon>Leptospira</taxon>
    </lineage>
</organism>
<name>A0A0E2BAZ0_9LEPT</name>
<reference evidence="1" key="1">
    <citation type="submission" date="2012-10" db="EMBL/GenBank/DDBJ databases">
        <authorList>
            <person name="Harkins D.M."/>
            <person name="Durkin A.S."/>
            <person name="Brinkac L.M."/>
            <person name="Haft D.H."/>
            <person name="Selengut J.D."/>
            <person name="Sanka R."/>
            <person name="DePew J."/>
            <person name="Purushe J."/>
            <person name="Matthias M.A."/>
            <person name="Vinetz J.M."/>
            <person name="Sutton G.G."/>
            <person name="Nierman W.C."/>
            <person name="Fouts D.E."/>
        </authorList>
    </citation>
    <scope>NUCLEOTIDE SEQUENCE [LARGE SCALE GENOMIC DNA]</scope>
    <source>
        <strain evidence="1">MOR084</strain>
    </source>
</reference>
<evidence type="ECO:0000313" key="1">
    <source>
        <dbReference type="EMBL" id="EKO32508.1"/>
    </source>
</evidence>